<dbReference type="InterPro" id="IPR000223">
    <property type="entry name" value="Pept_S26A_signal_pept_1"/>
</dbReference>
<reference evidence="12 13" key="1">
    <citation type="submission" date="2019-02" db="EMBL/GenBank/DDBJ databases">
        <title>Deep-cultivation of Planctomycetes and their phenomic and genomic characterization uncovers novel biology.</title>
        <authorList>
            <person name="Wiegand S."/>
            <person name="Jogler M."/>
            <person name="Boedeker C."/>
            <person name="Pinto D."/>
            <person name="Vollmers J."/>
            <person name="Rivas-Marin E."/>
            <person name="Kohn T."/>
            <person name="Peeters S.H."/>
            <person name="Heuer A."/>
            <person name="Rast P."/>
            <person name="Oberbeckmann S."/>
            <person name="Bunk B."/>
            <person name="Jeske O."/>
            <person name="Meyerdierks A."/>
            <person name="Storesund J.E."/>
            <person name="Kallscheuer N."/>
            <person name="Luecker S."/>
            <person name="Lage O.M."/>
            <person name="Pohl T."/>
            <person name="Merkel B.J."/>
            <person name="Hornburger P."/>
            <person name="Mueller R.-W."/>
            <person name="Bruemmer F."/>
            <person name="Labrenz M."/>
            <person name="Spormann A.M."/>
            <person name="Op den Camp H."/>
            <person name="Overmann J."/>
            <person name="Amann R."/>
            <person name="Jetten M.S.M."/>
            <person name="Mascher T."/>
            <person name="Medema M.H."/>
            <person name="Devos D.P."/>
            <person name="Kaster A.-K."/>
            <person name="Ovreas L."/>
            <person name="Rohde M."/>
            <person name="Galperin M.Y."/>
            <person name="Jogler C."/>
        </authorList>
    </citation>
    <scope>NUCLEOTIDE SEQUENCE [LARGE SCALE GENOMIC DNA]</scope>
    <source>
        <strain evidence="12 13">Pla133</strain>
    </source>
</reference>
<dbReference type="KEGG" id="pbap:Pla133_07950"/>
<organism evidence="12 13">
    <name type="scientific">Engelhardtia mirabilis</name>
    <dbReference type="NCBI Taxonomy" id="2528011"/>
    <lineage>
        <taxon>Bacteria</taxon>
        <taxon>Pseudomonadati</taxon>
        <taxon>Planctomycetota</taxon>
        <taxon>Planctomycetia</taxon>
        <taxon>Planctomycetia incertae sedis</taxon>
        <taxon>Engelhardtia</taxon>
    </lineage>
</organism>
<dbReference type="InterPro" id="IPR036286">
    <property type="entry name" value="LexA/Signal_pep-like_sf"/>
</dbReference>
<evidence type="ECO:0000256" key="8">
    <source>
        <dbReference type="RuleBase" id="RU003993"/>
    </source>
</evidence>
<dbReference type="GO" id="GO:0004252">
    <property type="term" value="F:serine-type endopeptidase activity"/>
    <property type="evidence" value="ECO:0007669"/>
    <property type="project" value="InterPro"/>
</dbReference>
<keyword evidence="6 8" id="KW-0378">Hydrolase</keyword>
<dbReference type="Pfam" id="PF10502">
    <property type="entry name" value="Peptidase_S26"/>
    <property type="match status" value="2"/>
</dbReference>
<evidence type="ECO:0000313" key="12">
    <source>
        <dbReference type="EMBL" id="QDU65729.1"/>
    </source>
</evidence>
<feature type="compositionally biased region" description="Low complexity" evidence="10">
    <location>
        <begin position="10"/>
        <end position="24"/>
    </location>
</feature>
<comment type="similarity">
    <text evidence="2 9">Belongs to the peptidase S26 family.</text>
</comment>
<protein>
    <recommendedName>
        <fullName evidence="4 8">Signal peptidase I</fullName>
        <ecNumber evidence="3 8">3.4.21.89</ecNumber>
    </recommendedName>
</protein>
<dbReference type="CDD" id="cd06530">
    <property type="entry name" value="S26_SPase_I"/>
    <property type="match status" value="1"/>
</dbReference>
<keyword evidence="13" id="KW-1185">Reference proteome</keyword>
<dbReference type="GO" id="GO:0009003">
    <property type="term" value="F:signal peptidase activity"/>
    <property type="evidence" value="ECO:0007669"/>
    <property type="project" value="UniProtKB-EC"/>
</dbReference>
<dbReference type="PRINTS" id="PR00727">
    <property type="entry name" value="LEADERPTASE"/>
</dbReference>
<evidence type="ECO:0000313" key="13">
    <source>
        <dbReference type="Proteomes" id="UP000316921"/>
    </source>
</evidence>
<dbReference type="NCBIfam" id="TIGR02227">
    <property type="entry name" value="sigpep_I_bact"/>
    <property type="match status" value="1"/>
</dbReference>
<evidence type="ECO:0000256" key="1">
    <source>
        <dbReference type="ARBA" id="ARBA00000677"/>
    </source>
</evidence>
<evidence type="ECO:0000256" key="4">
    <source>
        <dbReference type="ARBA" id="ARBA00019232"/>
    </source>
</evidence>
<dbReference type="Proteomes" id="UP000316921">
    <property type="component" value="Chromosome"/>
</dbReference>
<evidence type="ECO:0000256" key="10">
    <source>
        <dbReference type="SAM" id="MobiDB-lite"/>
    </source>
</evidence>
<feature type="region of interest" description="Disordered" evidence="10">
    <location>
        <begin position="1"/>
        <end position="42"/>
    </location>
</feature>
<dbReference type="GO" id="GO:0006465">
    <property type="term" value="P:signal peptide processing"/>
    <property type="evidence" value="ECO:0007669"/>
    <property type="project" value="InterPro"/>
</dbReference>
<name>A0A518BFG3_9BACT</name>
<evidence type="ECO:0000256" key="2">
    <source>
        <dbReference type="ARBA" id="ARBA00009370"/>
    </source>
</evidence>
<dbReference type="AlphaFoldDB" id="A0A518BFG3"/>
<proteinExistence type="inferred from homology"/>
<dbReference type="SUPFAM" id="SSF51306">
    <property type="entry name" value="LexA/Signal peptidase"/>
    <property type="match status" value="2"/>
</dbReference>
<dbReference type="EC" id="3.4.21.89" evidence="3 8"/>
<dbReference type="InterPro" id="IPR019756">
    <property type="entry name" value="Pept_S26A_signal_pept_1_Ser-AS"/>
</dbReference>
<dbReference type="InterPro" id="IPR019533">
    <property type="entry name" value="Peptidase_S26"/>
</dbReference>
<evidence type="ECO:0000259" key="11">
    <source>
        <dbReference type="Pfam" id="PF10502"/>
    </source>
</evidence>
<dbReference type="PANTHER" id="PTHR43390">
    <property type="entry name" value="SIGNAL PEPTIDASE I"/>
    <property type="match status" value="1"/>
</dbReference>
<dbReference type="Gene3D" id="2.10.109.10">
    <property type="entry name" value="Umud Fragment, subunit A"/>
    <property type="match status" value="2"/>
</dbReference>
<dbReference type="PROSITE" id="PS00760">
    <property type="entry name" value="SPASE_I_2"/>
    <property type="match status" value="1"/>
</dbReference>
<evidence type="ECO:0000256" key="9">
    <source>
        <dbReference type="RuleBase" id="RU362042"/>
    </source>
</evidence>
<evidence type="ECO:0000256" key="7">
    <source>
        <dbReference type="PIRSR" id="PIRSR600223-1"/>
    </source>
</evidence>
<dbReference type="PANTHER" id="PTHR43390:SF1">
    <property type="entry name" value="CHLOROPLAST PROCESSING PEPTIDASE"/>
    <property type="match status" value="1"/>
</dbReference>
<comment type="subcellular location">
    <subcellularLocation>
        <location evidence="9">Membrane</location>
        <topology evidence="9">Single-pass type II membrane protein</topology>
    </subcellularLocation>
</comment>
<evidence type="ECO:0000256" key="6">
    <source>
        <dbReference type="ARBA" id="ARBA00022801"/>
    </source>
</evidence>
<feature type="domain" description="Peptidase S26" evidence="11">
    <location>
        <begin position="46"/>
        <end position="159"/>
    </location>
</feature>
<feature type="active site" evidence="7">
    <location>
        <position position="75"/>
    </location>
</feature>
<gene>
    <name evidence="12" type="primary">lepB</name>
    <name evidence="12" type="ORF">Pla133_07950</name>
</gene>
<dbReference type="EMBL" id="CP036287">
    <property type="protein sequence ID" value="QDU65729.1"/>
    <property type="molecule type" value="Genomic_DNA"/>
</dbReference>
<accession>A0A518BFG3</accession>
<dbReference type="PROSITE" id="PS00501">
    <property type="entry name" value="SPASE_I_1"/>
    <property type="match status" value="1"/>
</dbReference>
<evidence type="ECO:0000256" key="3">
    <source>
        <dbReference type="ARBA" id="ARBA00013208"/>
    </source>
</evidence>
<dbReference type="GO" id="GO:0016020">
    <property type="term" value="C:membrane"/>
    <property type="evidence" value="ECO:0007669"/>
    <property type="project" value="UniProtKB-SubCell"/>
</dbReference>
<keyword evidence="5 8" id="KW-0645">Protease</keyword>
<dbReference type="InterPro" id="IPR019757">
    <property type="entry name" value="Pept_S26A_signal_pept_1_Lys-AS"/>
</dbReference>
<feature type="active site" evidence="7">
    <location>
        <position position="137"/>
    </location>
</feature>
<feature type="domain" description="Peptidase S26" evidence="11">
    <location>
        <begin position="381"/>
        <end position="413"/>
    </location>
</feature>
<evidence type="ECO:0000256" key="5">
    <source>
        <dbReference type="ARBA" id="ARBA00022670"/>
    </source>
</evidence>
<comment type="catalytic activity">
    <reaction evidence="1 8">
        <text>Cleavage of hydrophobic, N-terminal signal or leader sequences from secreted and periplasmic proteins.</text>
        <dbReference type="EC" id="3.4.21.89"/>
    </reaction>
</comment>
<sequence length="523" mass="58168">MPVPPPPGGAVPKAPAAPPGAATGPKDKRRRSAAKAEPGVKTPWRDNLEAGVMAILLALFLKAFLVEAYKIPSGSMQPTLMGMPSPGDIVVRRAGEEPLEVKDRILVDKFSYKLRDPKRWEVAVFRYPLKRTQNFVKRLVGLPGDRLRIEGGDLWTFDRESGQWSVERRPPGVQASQWRAVDMDDSDMPLWRQVSGDGWLIDGRDVTATGDGAIQYGDGSSIVDRYYDGYPDAIRSKLPARHPNKERLHPVGDLRLAGTVRATEGTESVTVVLSEGQRRYTFTLPGPAAAADQLASIEVDPVTAAASVDQIGIAGPRLEAGRRLRFEVENLDDRLTMRLDGEVVASLDVLAVRDDQTSRVMLHARGTGAEFGDLRLFRDIYYFADHQREFEIPEGCYFAMGDNTLDSSDSREWMRARYQARGGDDGETLVFEGNQREGENPSRPLRDPALGEVVRFTDEWGNNHLLQTKPGLQAELPDWLVPVTNLGGERSPFIDRELIVGRALAVFWPLAPHKGIYRLRWVR</sequence>